<dbReference type="GO" id="GO:0042626">
    <property type="term" value="F:ATPase-coupled transmembrane transporter activity"/>
    <property type="evidence" value="ECO:0007669"/>
    <property type="project" value="TreeGrafter"/>
</dbReference>
<dbReference type="GO" id="GO:0016020">
    <property type="term" value="C:membrane"/>
    <property type="evidence" value="ECO:0007669"/>
    <property type="project" value="UniProtKB-SubCell"/>
</dbReference>
<keyword evidence="5" id="KW-0067">ATP-binding</keyword>
<dbReference type="InParanoid" id="J9DQ59"/>
<dbReference type="STRING" id="1003232.J9DQ59"/>
<dbReference type="GO" id="GO:0005524">
    <property type="term" value="F:ATP binding"/>
    <property type="evidence" value="ECO:0007669"/>
    <property type="project" value="UniProtKB-KW"/>
</dbReference>
<dbReference type="VEuPathDB" id="MicrosporidiaDB:EDEG_01116"/>
<feature type="domain" description="ABC transporter" evidence="9">
    <location>
        <begin position="10"/>
        <end position="251"/>
    </location>
</feature>
<dbReference type="EMBL" id="AFBI03000015">
    <property type="protein sequence ID" value="EJW04685.1"/>
    <property type="molecule type" value="Genomic_DNA"/>
</dbReference>
<dbReference type="PANTHER" id="PTHR48041">
    <property type="entry name" value="ABC TRANSPORTER G FAMILY MEMBER 28"/>
    <property type="match status" value="1"/>
</dbReference>
<gene>
    <name evidence="10" type="ORF">EDEG_01116</name>
</gene>
<evidence type="ECO:0000256" key="1">
    <source>
        <dbReference type="ARBA" id="ARBA00004141"/>
    </source>
</evidence>
<feature type="transmembrane region" description="Helical" evidence="8">
    <location>
        <begin position="469"/>
        <end position="490"/>
    </location>
</feature>
<evidence type="ECO:0000313" key="11">
    <source>
        <dbReference type="Proteomes" id="UP000003163"/>
    </source>
</evidence>
<feature type="transmembrane region" description="Helical" evidence="8">
    <location>
        <begin position="587"/>
        <end position="609"/>
    </location>
</feature>
<evidence type="ECO:0000313" key="10">
    <source>
        <dbReference type="EMBL" id="EJW04685.1"/>
    </source>
</evidence>
<dbReference type="GO" id="GO:0016887">
    <property type="term" value="F:ATP hydrolysis activity"/>
    <property type="evidence" value="ECO:0007669"/>
    <property type="project" value="InterPro"/>
</dbReference>
<dbReference type="InterPro" id="IPR017871">
    <property type="entry name" value="ABC_transporter-like_CS"/>
</dbReference>
<keyword evidence="3 8" id="KW-0812">Transmembrane</keyword>
<evidence type="ECO:0000256" key="6">
    <source>
        <dbReference type="ARBA" id="ARBA00022989"/>
    </source>
</evidence>
<dbReference type="SMART" id="SM00382">
    <property type="entry name" value="AAA"/>
    <property type="match status" value="1"/>
</dbReference>
<reference evidence="10 11" key="1">
    <citation type="submission" date="2011-08" db="EMBL/GenBank/DDBJ databases">
        <authorList>
            <person name="Liu Z.J."/>
            <person name="Shi F.L."/>
            <person name="Lu J.Q."/>
            <person name="Li M."/>
            <person name="Wang Z.L."/>
        </authorList>
    </citation>
    <scope>NUCLEOTIDE SEQUENCE [LARGE SCALE GENOMIC DNA]</scope>
    <source>
        <strain evidence="10 11">USNM 41457</strain>
    </source>
</reference>
<dbReference type="PROSITE" id="PS50893">
    <property type="entry name" value="ABC_TRANSPORTER_2"/>
    <property type="match status" value="1"/>
</dbReference>
<dbReference type="OrthoDB" id="2196280at2759"/>
<dbReference type="HOGENOM" id="CLU_443447_0_0_1"/>
<evidence type="ECO:0000256" key="7">
    <source>
        <dbReference type="ARBA" id="ARBA00023136"/>
    </source>
</evidence>
<organism evidence="10 11">
    <name type="scientific">Edhazardia aedis (strain USNM 41457)</name>
    <name type="common">Microsporidian parasite</name>
    <dbReference type="NCBI Taxonomy" id="1003232"/>
    <lineage>
        <taxon>Eukaryota</taxon>
        <taxon>Fungi</taxon>
        <taxon>Fungi incertae sedis</taxon>
        <taxon>Microsporidia</taxon>
        <taxon>Edhazardia</taxon>
    </lineage>
</organism>
<protein>
    <recommendedName>
        <fullName evidence="9">ABC transporter domain-containing protein</fullName>
    </recommendedName>
</protein>
<feature type="transmembrane region" description="Helical" evidence="8">
    <location>
        <begin position="531"/>
        <end position="550"/>
    </location>
</feature>
<keyword evidence="2" id="KW-0813">Transport</keyword>
<evidence type="ECO:0000256" key="5">
    <source>
        <dbReference type="ARBA" id="ARBA00022840"/>
    </source>
</evidence>
<dbReference type="AlphaFoldDB" id="J9DQ59"/>
<dbReference type="InterPro" id="IPR050352">
    <property type="entry name" value="ABCG_transporters"/>
</dbReference>
<comment type="subcellular location">
    <subcellularLocation>
        <location evidence="1">Membrane</location>
        <topology evidence="1">Multi-pass membrane protein</topology>
    </subcellularLocation>
</comment>
<keyword evidence="6 8" id="KW-1133">Transmembrane helix</keyword>
<accession>J9DQ59</accession>
<keyword evidence="4" id="KW-0547">Nucleotide-binding</keyword>
<dbReference type="Pfam" id="PF00005">
    <property type="entry name" value="ABC_tran"/>
    <property type="match status" value="1"/>
</dbReference>
<proteinExistence type="predicted"/>
<evidence type="ECO:0000256" key="4">
    <source>
        <dbReference type="ARBA" id="ARBA00022741"/>
    </source>
</evidence>
<feature type="transmembrane region" description="Helical" evidence="8">
    <location>
        <begin position="340"/>
        <end position="359"/>
    </location>
</feature>
<dbReference type="InterPro" id="IPR027417">
    <property type="entry name" value="P-loop_NTPase"/>
</dbReference>
<reference evidence="11" key="2">
    <citation type="submission" date="2015-07" db="EMBL/GenBank/DDBJ databases">
        <title>Contrasting host-pathogen interactions and genome evolution in two generalist and specialist microsporidian pathogens of mosquitoes.</title>
        <authorList>
            <consortium name="The Broad Institute Genomics Platform"/>
            <consortium name="The Broad Institute Genome Sequencing Center for Infectious Disease"/>
            <person name="Cuomo C.A."/>
            <person name="Sanscrainte N.D."/>
            <person name="Goldberg J.M."/>
            <person name="Heiman D."/>
            <person name="Young S."/>
            <person name="Zeng Q."/>
            <person name="Becnel J.J."/>
            <person name="Birren B.W."/>
        </authorList>
    </citation>
    <scope>NUCLEOTIDE SEQUENCE [LARGE SCALE GENOMIC DNA]</scope>
    <source>
        <strain evidence="11">USNM 41457</strain>
    </source>
</reference>
<dbReference type="InterPro" id="IPR003439">
    <property type="entry name" value="ABC_transporter-like_ATP-bd"/>
</dbReference>
<evidence type="ECO:0000259" key="9">
    <source>
        <dbReference type="PROSITE" id="PS50893"/>
    </source>
</evidence>
<dbReference type="PANTHER" id="PTHR48041:SF139">
    <property type="entry name" value="PROTEIN SCARLET"/>
    <property type="match status" value="1"/>
</dbReference>
<dbReference type="Gene3D" id="3.40.50.300">
    <property type="entry name" value="P-loop containing nucleotide triphosphate hydrolases"/>
    <property type="match status" value="1"/>
</dbReference>
<evidence type="ECO:0000256" key="2">
    <source>
        <dbReference type="ARBA" id="ARBA00022448"/>
    </source>
</evidence>
<dbReference type="Proteomes" id="UP000003163">
    <property type="component" value="Unassembled WGS sequence"/>
</dbReference>
<dbReference type="PROSITE" id="PS00211">
    <property type="entry name" value="ABC_TRANSPORTER_1"/>
    <property type="match status" value="1"/>
</dbReference>
<keyword evidence="7 8" id="KW-0472">Membrane</keyword>
<keyword evidence="11" id="KW-1185">Reference proteome</keyword>
<dbReference type="SUPFAM" id="SSF52540">
    <property type="entry name" value="P-loop containing nucleoside triphosphate hydrolases"/>
    <property type="match status" value="1"/>
</dbReference>
<feature type="transmembrane region" description="Helical" evidence="8">
    <location>
        <begin position="426"/>
        <end position="457"/>
    </location>
</feature>
<comment type="caution">
    <text evidence="10">The sequence shown here is derived from an EMBL/GenBank/DDBJ whole genome shotgun (WGS) entry which is preliminary data.</text>
</comment>
<name>J9DQ59_EDHAE</name>
<dbReference type="InterPro" id="IPR003593">
    <property type="entry name" value="AAA+_ATPase"/>
</dbReference>
<evidence type="ECO:0000256" key="8">
    <source>
        <dbReference type="SAM" id="Phobius"/>
    </source>
</evidence>
<sequence>MNEETSNMHIIFNNVSVKSKIKGSWVQILDNVSGSIPKGKLVALLGESGSGKTTLLHVLCGITNNSSDFIVEGEILVDGKPREPLTWFKQFGLVRQEDKMDERQSVYECIEDAARFFSKSNDKKIIDPMCKKYLKLCNIEEIKDHTIKNISGGQKKRLSIARVLLTEPEILFLDEPFSGLDFINSTNLGNFFKHASTNLNTTFLFSVHMGPASIMQKCDKIIFLHKSELIFIGSNEELEEVYKNIGVKVPNGMSKIDHLASLTSTKYEYIESMDASNILQQFIELNKQNTLNIISGKNKTIPSKRLMFFMPSFSQIWTLMRRRFILTYLKGYKPILMEKIGLVVLFLSCAIFYSIRWHVRENININDSSNLQNSYNQILAENFFEDLYILTIFSILNSQFLGRLWDILLTELRIVSDELSLCKYNLVTYILCVIIYAYAYMLIVLVTVCLPLLFIYLENKDPLRSVLGYLLLISPVTLFCSLGMSLLFSLSKNFLTIKGLNQIAFIDFILELINLADPLHRSKGILGKINMFIYNFVPFVNLAMFSYEIITGGQYRGYSIHHSSIIFINVDSFKRKKMLELCDSENFYIVFSVVFGVLLLAGLFIQFWYRSPRFRL</sequence>
<evidence type="ECO:0000256" key="3">
    <source>
        <dbReference type="ARBA" id="ARBA00022692"/>
    </source>
</evidence>